<protein>
    <submittedName>
        <fullName evidence="2">Uncharacterized protein</fullName>
    </submittedName>
</protein>
<proteinExistence type="predicted"/>
<accession>A0A0H1RF61</accession>
<evidence type="ECO:0000256" key="1">
    <source>
        <dbReference type="SAM" id="Phobius"/>
    </source>
</evidence>
<dbReference type="EMBL" id="LCYG01000017">
    <property type="protein sequence ID" value="KLK93808.1"/>
    <property type="molecule type" value="Genomic_DNA"/>
</dbReference>
<keyword evidence="1" id="KW-1133">Transmembrane helix</keyword>
<gene>
    <name evidence="2" type="ORF">AA309_07280</name>
</gene>
<evidence type="ECO:0000313" key="2">
    <source>
        <dbReference type="EMBL" id="KLK93808.1"/>
    </source>
</evidence>
<keyword evidence="1" id="KW-0812">Transmembrane</keyword>
<evidence type="ECO:0000313" key="3">
    <source>
        <dbReference type="Proteomes" id="UP000035489"/>
    </source>
</evidence>
<organism evidence="2 3">
    <name type="scientific">Microvirga vignae</name>
    <dbReference type="NCBI Taxonomy" id="1225564"/>
    <lineage>
        <taxon>Bacteria</taxon>
        <taxon>Pseudomonadati</taxon>
        <taxon>Pseudomonadota</taxon>
        <taxon>Alphaproteobacteria</taxon>
        <taxon>Hyphomicrobiales</taxon>
        <taxon>Methylobacteriaceae</taxon>
        <taxon>Microvirga</taxon>
    </lineage>
</organism>
<sequence>MPTLVPMSIMPPHIIMQGMPISIILIMFSQHILNMSADMPSIGVMLQVMEPSAAISQDMRHIMPGIIPPIMGIIPPICIGDIMFGIMLLIMGIMPLICI</sequence>
<dbReference type="AlphaFoldDB" id="A0A0H1RF61"/>
<dbReference type="Proteomes" id="UP000035489">
    <property type="component" value="Unassembled WGS sequence"/>
</dbReference>
<feature type="transmembrane region" description="Helical" evidence="1">
    <location>
        <begin position="12"/>
        <end position="33"/>
    </location>
</feature>
<feature type="transmembrane region" description="Helical" evidence="1">
    <location>
        <begin position="73"/>
        <end position="97"/>
    </location>
</feature>
<reference evidence="2 3" key="1">
    <citation type="submission" date="2015-05" db="EMBL/GenBank/DDBJ databases">
        <title>Draft genome sequence of Microvirga vignae strain BR3299, a novel nitrogen fixing bacteria isolated from Brazil semi-aired region.</title>
        <authorList>
            <person name="Zilli J.E."/>
            <person name="Passos S.R."/>
            <person name="Leite J."/>
            <person name="Baldani J.I."/>
            <person name="Xavier G.R."/>
            <person name="Rumjaneck N.G."/>
            <person name="Simoes-Araujo J.L."/>
        </authorList>
    </citation>
    <scope>NUCLEOTIDE SEQUENCE [LARGE SCALE GENOMIC DNA]</scope>
    <source>
        <strain evidence="2 3">BR3299</strain>
    </source>
</reference>
<name>A0A0H1RF61_9HYPH</name>
<comment type="caution">
    <text evidence="2">The sequence shown here is derived from an EMBL/GenBank/DDBJ whole genome shotgun (WGS) entry which is preliminary data.</text>
</comment>
<keyword evidence="1" id="KW-0472">Membrane</keyword>
<keyword evidence="3" id="KW-1185">Reference proteome</keyword>